<dbReference type="EMBL" id="GISG01112529">
    <property type="protein sequence ID" value="MBA4639181.1"/>
    <property type="molecule type" value="Transcribed_RNA"/>
</dbReference>
<accession>A0A7C9DBY7</accession>
<evidence type="ECO:0000313" key="1">
    <source>
        <dbReference type="EMBL" id="MBA4639181.1"/>
    </source>
</evidence>
<reference evidence="1" key="2">
    <citation type="submission" date="2020-07" db="EMBL/GenBank/DDBJ databases">
        <authorList>
            <person name="Vera ALvarez R."/>
            <person name="Arias-Moreno D.M."/>
            <person name="Jimenez-Jacinto V."/>
            <person name="Jimenez-Bremont J.F."/>
            <person name="Swaminathan K."/>
            <person name="Moose S.P."/>
            <person name="Guerrero-Gonzalez M.L."/>
            <person name="Marino-Ramirez L."/>
            <person name="Landsman D."/>
            <person name="Rodriguez-Kessler M."/>
            <person name="Delgado-Sanchez P."/>
        </authorList>
    </citation>
    <scope>NUCLEOTIDE SEQUENCE</scope>
    <source>
        <tissue evidence="1">Cladode</tissue>
    </source>
</reference>
<reference evidence="1" key="1">
    <citation type="journal article" date="2013" name="J. Plant Res.">
        <title>Effect of fungi and light on seed germination of three Opuntia species from semiarid lands of central Mexico.</title>
        <authorList>
            <person name="Delgado-Sanchez P."/>
            <person name="Jimenez-Bremont J.F."/>
            <person name="Guerrero-Gonzalez Mde L."/>
            <person name="Flores J."/>
        </authorList>
    </citation>
    <scope>NUCLEOTIDE SEQUENCE</scope>
    <source>
        <tissue evidence="1">Cladode</tissue>
    </source>
</reference>
<dbReference type="AlphaFoldDB" id="A0A7C9DBY7"/>
<protein>
    <submittedName>
        <fullName evidence="1">Uncharacterized protein</fullName>
    </submittedName>
</protein>
<name>A0A7C9DBY7_OPUST</name>
<organism evidence="1">
    <name type="scientific">Opuntia streptacantha</name>
    <name type="common">Prickly pear cactus</name>
    <name type="synonym">Opuntia cardona</name>
    <dbReference type="NCBI Taxonomy" id="393608"/>
    <lineage>
        <taxon>Eukaryota</taxon>
        <taxon>Viridiplantae</taxon>
        <taxon>Streptophyta</taxon>
        <taxon>Embryophyta</taxon>
        <taxon>Tracheophyta</taxon>
        <taxon>Spermatophyta</taxon>
        <taxon>Magnoliopsida</taxon>
        <taxon>eudicotyledons</taxon>
        <taxon>Gunneridae</taxon>
        <taxon>Pentapetalae</taxon>
        <taxon>Caryophyllales</taxon>
        <taxon>Cactineae</taxon>
        <taxon>Cactaceae</taxon>
        <taxon>Opuntioideae</taxon>
        <taxon>Opuntia</taxon>
    </lineage>
</organism>
<sequence length="198" mass="22175">MCLYSPVGRLLDFFKTEVSSSSSELSLADLITPRFSKTLLDTSFLPLFLNDNKVMLSESSPSVEASASLTLFLFDSVLILDVCRPSFLSFRETWAAVTPPVGSSSFAIKWLHLVWSLNCSNKLLIFCSSLLSKARTLFLECIGFLRKPRPSEQFELERLPSASVVPLLYSSSPTKGWARLMLSFDRSCSPNFLHLRDT</sequence>
<proteinExistence type="predicted"/>